<dbReference type="Proteomes" id="UP000887127">
    <property type="component" value="Unassembled WGS sequence"/>
</dbReference>
<dbReference type="CDD" id="cd00385">
    <property type="entry name" value="Isoprenoid_Biosyn_C1"/>
    <property type="match status" value="1"/>
</dbReference>
<dbReference type="InterPro" id="IPR008949">
    <property type="entry name" value="Isoprenoid_synthase_dom_sf"/>
</dbReference>
<reference evidence="1" key="1">
    <citation type="submission" date="2019-08" db="EMBL/GenBank/DDBJ databases">
        <title>Marinilactibacillus psychrotolerans M13-2T whole genome sequencing project.</title>
        <authorList>
            <person name="Ishikawa M."/>
            <person name="Suzuki T."/>
            <person name="Matsutani M."/>
        </authorList>
    </citation>
    <scope>NUCLEOTIDE SEQUENCE</scope>
    <source>
        <strain evidence="1">M13-2T</strain>
    </source>
</reference>
<dbReference type="Gene3D" id="1.10.600.10">
    <property type="entry name" value="Farnesyl Diphosphate Synthase"/>
    <property type="match status" value="1"/>
</dbReference>
<accession>A0AAV3W8I0</accession>
<dbReference type="AlphaFoldDB" id="A0AAV3W8I0"/>
<protein>
    <submittedName>
        <fullName evidence="1">Uncharacterized protein</fullName>
    </submittedName>
</protein>
<evidence type="ECO:0000313" key="1">
    <source>
        <dbReference type="EMBL" id="GEQ35396.1"/>
    </source>
</evidence>
<sequence length="277" mass="32616">MEITESFDTFFVTTKHKKTNDALTWKKYYLLLEELLNVESNNKLVDLVEQLGLLTDLIDDLMDKDKPEYFYLIKHTQELSKYLWTTLEKIKILVPQSNFKKFVDCIAQSLVVQSAEDHYKLNESSSEDDYYYLVQRSIKLMQSFIYLIDPKPSWTLLKAIEYLAIKFQIMNDLNNFNKELPSDFLNNKGTLPLLKLLTYAQKQNKKEMLHLLIHSSYEERKGNIEEIKNALSEYGIQTYGQMLAISYSNRARDLLLSICSDKKKVDSLLVRKESFKR</sequence>
<proteinExistence type="predicted"/>
<dbReference type="RefSeq" id="WP_091763138.1">
    <property type="nucleotide sequence ID" value="NZ_BJVX01000023.1"/>
</dbReference>
<gene>
    <name evidence="1" type="ORF">M132T_09040</name>
</gene>
<dbReference type="EMBL" id="BKBI01000005">
    <property type="protein sequence ID" value="GEQ35396.1"/>
    <property type="molecule type" value="Genomic_DNA"/>
</dbReference>
<organism evidence="1 2">
    <name type="scientific">Marinilactibacillus psychrotolerans</name>
    <dbReference type="NCBI Taxonomy" id="191770"/>
    <lineage>
        <taxon>Bacteria</taxon>
        <taxon>Bacillati</taxon>
        <taxon>Bacillota</taxon>
        <taxon>Bacilli</taxon>
        <taxon>Lactobacillales</taxon>
        <taxon>Carnobacteriaceae</taxon>
        <taxon>Marinilactibacillus</taxon>
    </lineage>
</organism>
<dbReference type="SUPFAM" id="SSF48576">
    <property type="entry name" value="Terpenoid synthases"/>
    <property type="match status" value="1"/>
</dbReference>
<comment type="caution">
    <text evidence="1">The sequence shown here is derived from an EMBL/GenBank/DDBJ whole genome shotgun (WGS) entry which is preliminary data.</text>
</comment>
<dbReference type="GeneID" id="96912255"/>
<name>A0AAV3W8I0_9LACT</name>
<evidence type="ECO:0000313" key="2">
    <source>
        <dbReference type="Proteomes" id="UP000887127"/>
    </source>
</evidence>